<keyword evidence="2" id="KW-1185">Reference proteome</keyword>
<protein>
    <submittedName>
        <fullName evidence="1">Uncharacterized protein</fullName>
    </submittedName>
</protein>
<accession>A0A965ZDF4</accession>
<reference evidence="1" key="1">
    <citation type="submission" date="2020-01" db="EMBL/GenBank/DDBJ databases">
        <authorList>
            <person name="Seo Y.L."/>
        </authorList>
    </citation>
    <scope>NUCLEOTIDE SEQUENCE</scope>
    <source>
        <strain evidence="1">R11</strain>
    </source>
</reference>
<name>A0A965ZDF4_9SPHI</name>
<comment type="caution">
    <text evidence="1">The sequence shown here is derived from an EMBL/GenBank/DDBJ whole genome shotgun (WGS) entry which is preliminary data.</text>
</comment>
<gene>
    <name evidence="1" type="ORF">GSY63_01345</name>
</gene>
<dbReference type="EMBL" id="WWEO01000033">
    <property type="protein sequence ID" value="NCD67994.1"/>
    <property type="molecule type" value="Genomic_DNA"/>
</dbReference>
<organism evidence="1 2">
    <name type="scientific">Mucilaginibacter agri</name>
    <dbReference type="NCBI Taxonomy" id="2695265"/>
    <lineage>
        <taxon>Bacteria</taxon>
        <taxon>Pseudomonadati</taxon>
        <taxon>Bacteroidota</taxon>
        <taxon>Sphingobacteriia</taxon>
        <taxon>Sphingobacteriales</taxon>
        <taxon>Sphingobacteriaceae</taxon>
        <taxon>Mucilaginibacter</taxon>
    </lineage>
</organism>
<dbReference type="AlphaFoldDB" id="A0A965ZDF4"/>
<dbReference type="RefSeq" id="WP_166584019.1">
    <property type="nucleotide sequence ID" value="NZ_WWEO01000033.1"/>
</dbReference>
<reference evidence="1" key="2">
    <citation type="submission" date="2020-10" db="EMBL/GenBank/DDBJ databases">
        <title>Mucilaginibacter sp. nov., isolated from soil.</title>
        <authorList>
            <person name="Jeon C.O."/>
        </authorList>
    </citation>
    <scope>NUCLEOTIDE SEQUENCE</scope>
    <source>
        <strain evidence="1">R11</strain>
    </source>
</reference>
<evidence type="ECO:0000313" key="1">
    <source>
        <dbReference type="EMBL" id="NCD67994.1"/>
    </source>
</evidence>
<proteinExistence type="predicted"/>
<evidence type="ECO:0000313" key="2">
    <source>
        <dbReference type="Proteomes" id="UP000638732"/>
    </source>
</evidence>
<sequence>MAALQGFEIDYRGLAAGVVEHRLPSGRVFHIQFSQPTLKPLVITVAHDSEDRKFWTSLPEGRQELAEEVGRLVATFIRKQAKLCAITTDKR</sequence>
<dbReference type="Proteomes" id="UP000638732">
    <property type="component" value="Unassembled WGS sequence"/>
</dbReference>